<gene>
    <name evidence="1" type="ORF">C2E21_1975</name>
</gene>
<keyword evidence="2" id="KW-1185">Reference proteome</keyword>
<dbReference type="Proteomes" id="UP000239899">
    <property type="component" value="Unassembled WGS sequence"/>
</dbReference>
<dbReference type="AlphaFoldDB" id="A0A2P6TZW7"/>
<evidence type="ECO:0000313" key="1">
    <source>
        <dbReference type="EMBL" id="PRW59590.1"/>
    </source>
</evidence>
<keyword evidence="1" id="KW-0647">Proteasome</keyword>
<reference evidence="1 2" key="1">
    <citation type="journal article" date="2018" name="Plant J.">
        <title>Genome sequences of Chlorella sorokiniana UTEX 1602 and Micractinium conductrix SAG 241.80: implications to maltose excretion by a green alga.</title>
        <authorList>
            <person name="Arriola M.B."/>
            <person name="Velmurugan N."/>
            <person name="Zhang Y."/>
            <person name="Plunkett M.H."/>
            <person name="Hondzo H."/>
            <person name="Barney B.M."/>
        </authorList>
    </citation>
    <scope>NUCLEOTIDE SEQUENCE [LARGE SCALE GENOMIC DNA]</scope>
    <source>
        <strain evidence="2">UTEX 1602</strain>
    </source>
</reference>
<organism evidence="1 2">
    <name type="scientific">Chlorella sorokiniana</name>
    <name type="common">Freshwater green alga</name>
    <dbReference type="NCBI Taxonomy" id="3076"/>
    <lineage>
        <taxon>Eukaryota</taxon>
        <taxon>Viridiplantae</taxon>
        <taxon>Chlorophyta</taxon>
        <taxon>core chlorophytes</taxon>
        <taxon>Trebouxiophyceae</taxon>
        <taxon>Chlorellales</taxon>
        <taxon>Chlorellaceae</taxon>
        <taxon>Chlorella clade</taxon>
        <taxon>Chlorella</taxon>
    </lineage>
</organism>
<protein>
    <submittedName>
        <fullName evidence="1">26S proteasome complex ubiquitin subunit Rpn13</fullName>
    </submittedName>
</protein>
<name>A0A2P6TZW7_CHLSO</name>
<accession>A0A2P6TZW7</accession>
<proteinExistence type="predicted"/>
<evidence type="ECO:0000313" key="2">
    <source>
        <dbReference type="Proteomes" id="UP000239899"/>
    </source>
</evidence>
<dbReference type="EMBL" id="LHPG02000003">
    <property type="protein sequence ID" value="PRW59590.1"/>
    <property type="molecule type" value="Genomic_DNA"/>
</dbReference>
<sequence length="64" mass="6515">MGVAAAAAAGLTPELAATFAALLPLEARREAFLRRLLECNQFTAAAAFMATALRVAGLLPPAAC</sequence>
<dbReference type="GO" id="GO:0000502">
    <property type="term" value="C:proteasome complex"/>
    <property type="evidence" value="ECO:0007669"/>
    <property type="project" value="UniProtKB-KW"/>
</dbReference>
<comment type="caution">
    <text evidence="1">The sequence shown here is derived from an EMBL/GenBank/DDBJ whole genome shotgun (WGS) entry which is preliminary data.</text>
</comment>